<evidence type="ECO:0000313" key="8">
    <source>
        <dbReference type="EMBL" id="HDX30005.1"/>
    </source>
</evidence>
<dbReference type="InterPro" id="IPR016153">
    <property type="entry name" value="Heat_shock_Hsp33_N"/>
</dbReference>
<sequence>MKNYLVRALTKKSGIRGLACLTTGVVLEVAQRHQASPAATAALGYGLTGVALLGALLKVQQRVGLKVEGDGPLGKMVAESDSYGHLRGYIEHPDVAVAPPIDAERVADLIGQKGQITVIKDLQLKDLYESVVPLQTGRLDVDLTYYLIISEQVPSVVEISAPVDANGVLQVAGGLLLQLMPGGDLEQLRQMAERLDDLPPFGELLSNDETPQSILAALFSPYDDYDMLEVRELQFRCECSWERSRQALKVLSAQELEELLAEGEAVIECHFCRERYRFDRSEIQALLDEKAKSN</sequence>
<dbReference type="GO" id="GO:0005737">
    <property type="term" value="C:cytoplasm"/>
    <property type="evidence" value="ECO:0007669"/>
    <property type="project" value="UniProtKB-SubCell"/>
</dbReference>
<dbReference type="Gene3D" id="3.90.1280.10">
    <property type="entry name" value="HSP33 redox switch-like"/>
    <property type="match status" value="1"/>
</dbReference>
<evidence type="ECO:0000256" key="6">
    <source>
        <dbReference type="HAMAP-Rule" id="MF_00117"/>
    </source>
</evidence>
<keyword evidence="4 6" id="KW-0143">Chaperone</keyword>
<proteinExistence type="inferred from homology"/>
<keyword evidence="2 6" id="KW-0862">Zinc</keyword>
<evidence type="ECO:0000256" key="4">
    <source>
        <dbReference type="ARBA" id="ARBA00023186"/>
    </source>
</evidence>
<dbReference type="HAMAP" id="MF_00117">
    <property type="entry name" value="HslO"/>
    <property type="match status" value="1"/>
</dbReference>
<gene>
    <name evidence="6 8" type="primary">hslO</name>
    <name evidence="8" type="ORF">ENQ20_00760</name>
</gene>
<dbReference type="PANTHER" id="PTHR30111">
    <property type="entry name" value="33 KDA CHAPERONIN"/>
    <property type="match status" value="1"/>
</dbReference>
<evidence type="ECO:0000256" key="1">
    <source>
        <dbReference type="ARBA" id="ARBA00022490"/>
    </source>
</evidence>
<dbReference type="SUPFAM" id="SSF118352">
    <property type="entry name" value="HSP33 redox switch-like"/>
    <property type="match status" value="1"/>
</dbReference>
<evidence type="ECO:0000256" key="5">
    <source>
        <dbReference type="ARBA" id="ARBA00023284"/>
    </source>
</evidence>
<name>A0A7C1JMK1_9CHLR</name>
<dbReference type="GO" id="GO:0044183">
    <property type="term" value="F:protein folding chaperone"/>
    <property type="evidence" value="ECO:0007669"/>
    <property type="project" value="TreeGrafter"/>
</dbReference>
<comment type="caution">
    <text evidence="8">The sequence shown here is derived from an EMBL/GenBank/DDBJ whole genome shotgun (WGS) entry which is preliminary data.</text>
</comment>
<dbReference type="AlphaFoldDB" id="A0A7C1JMK1"/>
<dbReference type="SUPFAM" id="SSF64397">
    <property type="entry name" value="Hsp33 domain"/>
    <property type="match status" value="1"/>
</dbReference>
<comment type="similarity">
    <text evidence="6">Belongs to the HSP33 family.</text>
</comment>
<keyword evidence="7" id="KW-0812">Transmembrane</keyword>
<dbReference type="GO" id="GO:0042026">
    <property type="term" value="P:protein refolding"/>
    <property type="evidence" value="ECO:0007669"/>
    <property type="project" value="TreeGrafter"/>
</dbReference>
<comment type="function">
    <text evidence="6">Redox regulated molecular chaperone. Protects both thermally unfolding and oxidatively damaged proteins from irreversible aggregation. Plays an important role in the bacterial defense system toward oxidative stress.</text>
</comment>
<dbReference type="PIRSF" id="PIRSF005261">
    <property type="entry name" value="Heat_shock_Hsp33"/>
    <property type="match status" value="1"/>
</dbReference>
<protein>
    <recommendedName>
        <fullName evidence="6">33 kDa chaperonin</fullName>
    </recommendedName>
    <alternativeName>
        <fullName evidence="6">Heat shock protein 33 homolog</fullName>
        <shortName evidence="6">HSP33</shortName>
    </alternativeName>
</protein>
<dbReference type="Pfam" id="PF01430">
    <property type="entry name" value="HSP33"/>
    <property type="match status" value="1"/>
</dbReference>
<feature type="transmembrane region" description="Helical" evidence="7">
    <location>
        <begin position="42"/>
        <end position="59"/>
    </location>
</feature>
<dbReference type="Gene3D" id="3.55.30.10">
    <property type="entry name" value="Hsp33 domain"/>
    <property type="match status" value="1"/>
</dbReference>
<evidence type="ECO:0000256" key="7">
    <source>
        <dbReference type="SAM" id="Phobius"/>
    </source>
</evidence>
<keyword evidence="1 6" id="KW-0963">Cytoplasm</keyword>
<comment type="PTM">
    <text evidence="6">Under oxidizing conditions two disulfide bonds are formed involving the reactive cysteines. Under reducing conditions zinc is bound to the reactive cysteines and the protein is inactive.</text>
</comment>
<reference evidence="8" key="1">
    <citation type="journal article" date="2020" name="mSystems">
        <title>Genome- and Community-Level Interaction Insights into Carbon Utilization and Element Cycling Functions of Hydrothermarchaeota in Hydrothermal Sediment.</title>
        <authorList>
            <person name="Zhou Z."/>
            <person name="Liu Y."/>
            <person name="Xu W."/>
            <person name="Pan J."/>
            <person name="Luo Z.H."/>
            <person name="Li M."/>
        </authorList>
    </citation>
    <scope>NUCLEOTIDE SEQUENCE [LARGE SCALE GENOMIC DNA]</scope>
    <source>
        <strain evidence="8">SpSt-289</strain>
    </source>
</reference>
<keyword evidence="5 6" id="KW-0676">Redox-active center</keyword>
<keyword evidence="7" id="KW-0472">Membrane</keyword>
<dbReference type="PANTHER" id="PTHR30111:SF1">
    <property type="entry name" value="33 KDA CHAPERONIN"/>
    <property type="match status" value="1"/>
</dbReference>
<keyword evidence="3 6" id="KW-1015">Disulfide bond</keyword>
<dbReference type="GO" id="GO:0051082">
    <property type="term" value="F:unfolded protein binding"/>
    <property type="evidence" value="ECO:0007669"/>
    <property type="project" value="UniProtKB-UniRule"/>
</dbReference>
<evidence type="ECO:0000256" key="3">
    <source>
        <dbReference type="ARBA" id="ARBA00023157"/>
    </source>
</evidence>
<dbReference type="NCBIfam" id="NF001033">
    <property type="entry name" value="PRK00114.1"/>
    <property type="match status" value="1"/>
</dbReference>
<comment type="subcellular location">
    <subcellularLocation>
        <location evidence="6">Cytoplasm</location>
    </subcellularLocation>
</comment>
<evidence type="ECO:0000256" key="2">
    <source>
        <dbReference type="ARBA" id="ARBA00022833"/>
    </source>
</evidence>
<feature type="disulfide bond" description="Redox-active" evidence="6">
    <location>
        <begin position="269"/>
        <end position="272"/>
    </location>
</feature>
<feature type="disulfide bond" description="Redox-active" evidence="6">
    <location>
        <begin position="237"/>
        <end position="239"/>
    </location>
</feature>
<dbReference type="CDD" id="cd00498">
    <property type="entry name" value="Hsp33"/>
    <property type="match status" value="1"/>
</dbReference>
<keyword evidence="7" id="KW-1133">Transmembrane helix</keyword>
<accession>A0A7C1JMK1</accession>
<dbReference type="EMBL" id="DSMG01000006">
    <property type="protein sequence ID" value="HDX30005.1"/>
    <property type="molecule type" value="Genomic_DNA"/>
</dbReference>
<organism evidence="8">
    <name type="scientific">Caldilinea aerophila</name>
    <dbReference type="NCBI Taxonomy" id="133453"/>
    <lineage>
        <taxon>Bacteria</taxon>
        <taxon>Bacillati</taxon>
        <taxon>Chloroflexota</taxon>
        <taxon>Caldilineae</taxon>
        <taxon>Caldilineales</taxon>
        <taxon>Caldilineaceae</taxon>
        <taxon>Caldilinea</taxon>
    </lineage>
</organism>
<dbReference type="InterPro" id="IPR016154">
    <property type="entry name" value="Heat_shock_Hsp33_C"/>
</dbReference>
<dbReference type="InterPro" id="IPR000397">
    <property type="entry name" value="Heat_shock_Hsp33"/>
</dbReference>